<comment type="function">
    <text evidence="10">Pyrophosphatase that catalyzes the hydrolysis of nucleoside triphosphates to their monophosphate derivatives, with a high preference for the non-canonical purine nucleotides XTP (xanthosine triphosphate), dITP (deoxyinosine triphosphate) and ITP. Seems to function as a house-cleaning enzyme that removes non-canonical purine nucleotides from the nucleotide pool, thus preventing their incorporation into DNA/RNA and avoiding chromosomal lesions.</text>
</comment>
<keyword evidence="13" id="KW-1185">Reference proteome</keyword>
<evidence type="ECO:0000256" key="10">
    <source>
        <dbReference type="HAMAP-Rule" id="MF_01405"/>
    </source>
</evidence>
<reference evidence="12 13" key="1">
    <citation type="submission" date="2018-08" db="EMBL/GenBank/DDBJ databases">
        <title>Genomic Encyclopedia of Type Strains, Phase IV (KMG-IV): sequencing the most valuable type-strain genomes for metagenomic binning, comparative biology and taxonomic classification.</title>
        <authorList>
            <person name="Goeker M."/>
        </authorList>
    </citation>
    <scope>NUCLEOTIDE SEQUENCE [LARGE SCALE GENOMIC DNA]</scope>
    <source>
        <strain evidence="12 13">DSM 26022</strain>
    </source>
</reference>
<dbReference type="PANTHER" id="PTHR11067:SF9">
    <property type="entry name" value="INOSINE TRIPHOSPHATE PYROPHOSPHATASE"/>
    <property type="match status" value="1"/>
</dbReference>
<dbReference type="SUPFAM" id="SSF52972">
    <property type="entry name" value="ITPase-like"/>
    <property type="match status" value="1"/>
</dbReference>
<evidence type="ECO:0000256" key="4">
    <source>
        <dbReference type="ARBA" id="ARBA00022741"/>
    </source>
</evidence>
<evidence type="ECO:0000256" key="5">
    <source>
        <dbReference type="ARBA" id="ARBA00022801"/>
    </source>
</evidence>
<evidence type="ECO:0000256" key="2">
    <source>
        <dbReference type="ARBA" id="ARBA00011738"/>
    </source>
</evidence>
<dbReference type="GO" id="GO:0009117">
    <property type="term" value="P:nucleotide metabolic process"/>
    <property type="evidence" value="ECO:0007669"/>
    <property type="project" value="UniProtKB-KW"/>
</dbReference>
<comment type="catalytic activity">
    <reaction evidence="10">
        <text>ITP + H2O = IMP + diphosphate + H(+)</text>
        <dbReference type="Rhea" id="RHEA:29399"/>
        <dbReference type="ChEBI" id="CHEBI:15377"/>
        <dbReference type="ChEBI" id="CHEBI:15378"/>
        <dbReference type="ChEBI" id="CHEBI:33019"/>
        <dbReference type="ChEBI" id="CHEBI:58053"/>
        <dbReference type="ChEBI" id="CHEBI:61402"/>
        <dbReference type="EC" id="3.6.1.66"/>
    </reaction>
</comment>
<dbReference type="GO" id="GO:0035870">
    <property type="term" value="F:dITP diphosphatase activity"/>
    <property type="evidence" value="ECO:0007669"/>
    <property type="project" value="UniProtKB-UniRule"/>
</dbReference>
<comment type="subunit">
    <text evidence="2 10">Homodimer.</text>
</comment>
<evidence type="ECO:0000313" key="13">
    <source>
        <dbReference type="Proteomes" id="UP000256774"/>
    </source>
</evidence>
<keyword evidence="6 10" id="KW-0460">Magnesium</keyword>
<sequence length="224" mass="23494">MANEQAATPANAAERLSTATPREFVLATGNAGKLKELSALLADMAVSVRSQKEFGVPDAIEDGLSFIENALIKARHASRLTGLPALADDSGLAVDALGGAPGIYSARYALDAHGLPAGDAANNAKLLATFAGMPAATSRRAQFVCVLAFVRHADDPLPIICQALWAGEIAHAPSGQQGFGYDPIFYVESDNMTSAELPRERKAALSHRGQALAQLRARWSETGL</sequence>
<accession>A0A3E0H927</accession>
<dbReference type="GO" id="GO:0046872">
    <property type="term" value="F:metal ion binding"/>
    <property type="evidence" value="ECO:0007669"/>
    <property type="project" value="UniProtKB-KW"/>
</dbReference>
<name>A0A3E0H927_9GAMM</name>
<dbReference type="GO" id="GO:0036220">
    <property type="term" value="F:ITP diphosphatase activity"/>
    <property type="evidence" value="ECO:0007669"/>
    <property type="project" value="UniProtKB-UniRule"/>
</dbReference>
<evidence type="ECO:0000256" key="1">
    <source>
        <dbReference type="ARBA" id="ARBA00008023"/>
    </source>
</evidence>
<feature type="binding site" evidence="10">
    <location>
        <position position="89"/>
    </location>
    <ligand>
        <name>Mg(2+)</name>
        <dbReference type="ChEBI" id="CHEBI:18420"/>
    </ligand>
</feature>
<dbReference type="InterPro" id="IPR002637">
    <property type="entry name" value="RdgB/HAM1"/>
</dbReference>
<feature type="binding site" evidence="10">
    <location>
        <begin position="179"/>
        <end position="182"/>
    </location>
    <ligand>
        <name>substrate</name>
    </ligand>
</feature>
<dbReference type="GO" id="GO:0005829">
    <property type="term" value="C:cytosol"/>
    <property type="evidence" value="ECO:0007669"/>
    <property type="project" value="TreeGrafter"/>
</dbReference>
<comment type="caution">
    <text evidence="12">The sequence shown here is derived from an EMBL/GenBank/DDBJ whole genome shotgun (WGS) entry which is preliminary data.</text>
</comment>
<dbReference type="HAMAP" id="MF_01405">
    <property type="entry name" value="Non_canon_purine_NTPase"/>
    <property type="match status" value="1"/>
</dbReference>
<proteinExistence type="inferred from homology"/>
<dbReference type="FunFam" id="3.90.950.10:FF:000001">
    <property type="entry name" value="dITP/XTP pyrophosphatase"/>
    <property type="match status" value="1"/>
</dbReference>
<keyword evidence="4 10" id="KW-0547">Nucleotide-binding</keyword>
<evidence type="ECO:0000256" key="3">
    <source>
        <dbReference type="ARBA" id="ARBA00022723"/>
    </source>
</evidence>
<feature type="binding site" evidence="10">
    <location>
        <position position="90"/>
    </location>
    <ligand>
        <name>substrate</name>
    </ligand>
</feature>
<dbReference type="InterPro" id="IPR029001">
    <property type="entry name" value="ITPase-like_fam"/>
</dbReference>
<comment type="caution">
    <text evidence="10">Lacks conserved residue(s) required for the propagation of feature annotation.</text>
</comment>
<dbReference type="GO" id="GO:0036222">
    <property type="term" value="F:XTP diphosphatase activity"/>
    <property type="evidence" value="ECO:0007669"/>
    <property type="project" value="UniProtKB-UniRule"/>
</dbReference>
<feature type="binding site" evidence="10">
    <location>
        <position position="202"/>
    </location>
    <ligand>
        <name>substrate</name>
    </ligand>
</feature>
<keyword evidence="3 10" id="KW-0479">Metal-binding</keyword>
<evidence type="ECO:0000256" key="11">
    <source>
        <dbReference type="RuleBase" id="RU003781"/>
    </source>
</evidence>
<feature type="active site" description="Proton acceptor" evidence="10">
    <location>
        <position position="89"/>
    </location>
</feature>
<comment type="catalytic activity">
    <reaction evidence="9 10">
        <text>XTP + H2O = XMP + diphosphate + H(+)</text>
        <dbReference type="Rhea" id="RHEA:28610"/>
        <dbReference type="ChEBI" id="CHEBI:15377"/>
        <dbReference type="ChEBI" id="CHEBI:15378"/>
        <dbReference type="ChEBI" id="CHEBI:33019"/>
        <dbReference type="ChEBI" id="CHEBI:57464"/>
        <dbReference type="ChEBI" id="CHEBI:61314"/>
        <dbReference type="EC" id="3.6.1.66"/>
    </reaction>
</comment>
<protein>
    <recommendedName>
        <fullName evidence="10">dITP/XTP pyrophosphatase</fullName>
        <ecNumber evidence="10">3.6.1.66</ecNumber>
    </recommendedName>
    <alternativeName>
        <fullName evidence="10">Non-canonical purine NTP pyrophosphatase</fullName>
    </alternativeName>
    <alternativeName>
        <fullName evidence="10">Non-standard purine NTP pyrophosphatase</fullName>
    </alternativeName>
    <alternativeName>
        <fullName evidence="10">Nucleoside-triphosphate diphosphatase</fullName>
    </alternativeName>
    <alternativeName>
        <fullName evidence="10">Nucleoside-triphosphate pyrophosphatase</fullName>
        <shortName evidence="10">NTPase</shortName>
    </alternativeName>
</protein>
<feature type="binding site" evidence="10">
    <location>
        <begin position="28"/>
        <end position="33"/>
    </location>
    <ligand>
        <name>substrate</name>
    </ligand>
</feature>
<evidence type="ECO:0000256" key="9">
    <source>
        <dbReference type="ARBA" id="ARBA00052017"/>
    </source>
</evidence>
<dbReference type="Proteomes" id="UP000256774">
    <property type="component" value="Unassembled WGS sequence"/>
</dbReference>
<dbReference type="Pfam" id="PF01725">
    <property type="entry name" value="Ham1p_like"/>
    <property type="match status" value="1"/>
</dbReference>
<dbReference type="GO" id="GO:0009146">
    <property type="term" value="P:purine nucleoside triphosphate catabolic process"/>
    <property type="evidence" value="ECO:0007669"/>
    <property type="project" value="UniProtKB-UniRule"/>
</dbReference>
<evidence type="ECO:0000313" key="12">
    <source>
        <dbReference type="EMBL" id="REH40197.1"/>
    </source>
</evidence>
<dbReference type="Gene3D" id="3.90.950.10">
    <property type="match status" value="1"/>
</dbReference>
<dbReference type="EMBL" id="QUNR01000001">
    <property type="protein sequence ID" value="REH40197.1"/>
    <property type="molecule type" value="Genomic_DNA"/>
</dbReference>
<evidence type="ECO:0000256" key="8">
    <source>
        <dbReference type="ARBA" id="ARBA00051875"/>
    </source>
</evidence>
<evidence type="ECO:0000256" key="7">
    <source>
        <dbReference type="ARBA" id="ARBA00023080"/>
    </source>
</evidence>
<evidence type="ECO:0000256" key="6">
    <source>
        <dbReference type="ARBA" id="ARBA00022842"/>
    </source>
</evidence>
<keyword evidence="7 10" id="KW-0546">Nucleotide metabolism</keyword>
<dbReference type="PANTHER" id="PTHR11067">
    <property type="entry name" value="INOSINE TRIPHOSPHATE PYROPHOSPHATASE/HAM1 PROTEIN"/>
    <property type="match status" value="1"/>
</dbReference>
<comment type="cofactor">
    <cofactor evidence="10">
        <name>Mg(2+)</name>
        <dbReference type="ChEBI" id="CHEBI:18420"/>
    </cofactor>
    <text evidence="10">Binds 1 Mg(2+) ion per subunit.</text>
</comment>
<feature type="binding site" evidence="10">
    <location>
        <begin position="207"/>
        <end position="208"/>
    </location>
    <ligand>
        <name>substrate</name>
    </ligand>
</feature>
<dbReference type="NCBIfam" id="TIGR00042">
    <property type="entry name" value="RdgB/HAM1 family non-canonical purine NTP pyrophosphatase"/>
    <property type="match status" value="1"/>
</dbReference>
<comment type="catalytic activity">
    <reaction evidence="8 10">
        <text>dITP + H2O = dIMP + diphosphate + H(+)</text>
        <dbReference type="Rhea" id="RHEA:28342"/>
        <dbReference type="ChEBI" id="CHEBI:15377"/>
        <dbReference type="ChEBI" id="CHEBI:15378"/>
        <dbReference type="ChEBI" id="CHEBI:33019"/>
        <dbReference type="ChEBI" id="CHEBI:61194"/>
        <dbReference type="ChEBI" id="CHEBI:61382"/>
        <dbReference type="EC" id="3.6.1.66"/>
    </reaction>
</comment>
<dbReference type="AlphaFoldDB" id="A0A3E0H927"/>
<organism evidence="12 13">
    <name type="scientific">Paraperlucidibaca baekdonensis</name>
    <dbReference type="NCBI Taxonomy" id="748120"/>
    <lineage>
        <taxon>Bacteria</taxon>
        <taxon>Pseudomonadati</taxon>
        <taxon>Pseudomonadota</taxon>
        <taxon>Gammaproteobacteria</taxon>
        <taxon>Moraxellales</taxon>
        <taxon>Moraxellaceae</taxon>
        <taxon>Paraperlucidibaca</taxon>
    </lineage>
</organism>
<comment type="similarity">
    <text evidence="1 10 11">Belongs to the HAM1 NTPase family.</text>
</comment>
<dbReference type="OrthoDB" id="9807456at2"/>
<gene>
    <name evidence="12" type="ORF">DFR26_0396</name>
</gene>
<dbReference type="CDD" id="cd00515">
    <property type="entry name" value="HAM1"/>
    <property type="match status" value="1"/>
</dbReference>
<dbReference type="GO" id="GO:0000166">
    <property type="term" value="F:nucleotide binding"/>
    <property type="evidence" value="ECO:0007669"/>
    <property type="project" value="UniProtKB-KW"/>
</dbReference>
<dbReference type="EC" id="3.6.1.66" evidence="10"/>
<dbReference type="RefSeq" id="WP_116207253.1">
    <property type="nucleotide sequence ID" value="NZ_QUNR01000001.1"/>
</dbReference>
<dbReference type="InterPro" id="IPR020922">
    <property type="entry name" value="dITP/XTP_pyrophosphatase"/>
</dbReference>
<keyword evidence="5 10" id="KW-0378">Hydrolase</keyword>
<dbReference type="GO" id="GO:0017111">
    <property type="term" value="F:ribonucleoside triphosphate phosphatase activity"/>
    <property type="evidence" value="ECO:0007669"/>
    <property type="project" value="InterPro"/>
</dbReference>